<sequence>MKANYIDSILIATDEVLENMLQLKVNQGEIETKEDTISTKKANISISVTGDLKGSILFSFTEDMALEIVKKMSGMEMDELDKFVMSAIGELANIISGKAMTNLHDGDYTCDIAPPQVIIGTDQTISMGSKKILSVPLNTEIGEFEINISITRV</sequence>
<dbReference type="Gene3D" id="3.40.1550.10">
    <property type="entry name" value="CheC-like"/>
    <property type="match status" value="1"/>
</dbReference>
<dbReference type="GO" id="GO:0006935">
    <property type="term" value="P:chemotaxis"/>
    <property type="evidence" value="ECO:0007669"/>
    <property type="project" value="UniProtKB-KW"/>
</dbReference>
<dbReference type="STRING" id="142842.SAMN02745118_00110"/>
<keyword evidence="1" id="KW-0145">Chemotaxis</keyword>
<name>A0A1T4JKL8_9FIRM</name>
<dbReference type="CDD" id="cd17906">
    <property type="entry name" value="CheX"/>
    <property type="match status" value="1"/>
</dbReference>
<dbReference type="InterPro" id="IPR028051">
    <property type="entry name" value="CheX-like_dom"/>
</dbReference>
<evidence type="ECO:0000256" key="1">
    <source>
        <dbReference type="ARBA" id="ARBA00022500"/>
    </source>
</evidence>
<evidence type="ECO:0000313" key="3">
    <source>
        <dbReference type="EMBL" id="SJZ30719.1"/>
    </source>
</evidence>
<dbReference type="RefSeq" id="WP_078808646.1">
    <property type="nucleotide sequence ID" value="NZ_FUWM01000003.1"/>
</dbReference>
<organism evidence="3 4">
    <name type="scientific">Selenihalanaerobacter shriftii</name>
    <dbReference type="NCBI Taxonomy" id="142842"/>
    <lineage>
        <taxon>Bacteria</taxon>
        <taxon>Bacillati</taxon>
        <taxon>Bacillota</taxon>
        <taxon>Clostridia</taxon>
        <taxon>Halanaerobiales</taxon>
        <taxon>Halobacteroidaceae</taxon>
        <taxon>Selenihalanaerobacter</taxon>
    </lineage>
</organism>
<dbReference type="EMBL" id="FUWM01000003">
    <property type="protein sequence ID" value="SJZ30719.1"/>
    <property type="molecule type" value="Genomic_DNA"/>
</dbReference>
<proteinExistence type="predicted"/>
<dbReference type="AlphaFoldDB" id="A0A1T4JKL8"/>
<dbReference type="SUPFAM" id="SSF103039">
    <property type="entry name" value="CheC-like"/>
    <property type="match status" value="1"/>
</dbReference>
<reference evidence="4" key="1">
    <citation type="submission" date="2017-02" db="EMBL/GenBank/DDBJ databases">
        <authorList>
            <person name="Varghese N."/>
            <person name="Submissions S."/>
        </authorList>
    </citation>
    <scope>NUCLEOTIDE SEQUENCE [LARGE SCALE GENOMIC DNA]</scope>
    <source>
        <strain evidence="4">ATCC BAA-73</strain>
    </source>
</reference>
<accession>A0A1T4JKL8</accession>
<dbReference type="InterPro" id="IPR028976">
    <property type="entry name" value="CheC-like_sf"/>
</dbReference>
<dbReference type="OrthoDB" id="9788100at2"/>
<protein>
    <submittedName>
        <fullName evidence="3">Chemotaxis protein CheX</fullName>
    </submittedName>
</protein>
<dbReference type="PANTHER" id="PTHR39452">
    <property type="entry name" value="CHEY-P PHOSPHATASE CHEX"/>
    <property type="match status" value="1"/>
</dbReference>
<keyword evidence="4" id="KW-1185">Reference proteome</keyword>
<evidence type="ECO:0000313" key="4">
    <source>
        <dbReference type="Proteomes" id="UP000190625"/>
    </source>
</evidence>
<dbReference type="PANTHER" id="PTHR39452:SF1">
    <property type="entry name" value="CHEY-P PHOSPHATASE CHEX"/>
    <property type="match status" value="1"/>
</dbReference>
<dbReference type="InterPro" id="IPR038756">
    <property type="entry name" value="CheX-like"/>
</dbReference>
<dbReference type="Pfam" id="PF13690">
    <property type="entry name" value="CheX"/>
    <property type="match status" value="1"/>
</dbReference>
<gene>
    <name evidence="3" type="ORF">SAMN02745118_00110</name>
</gene>
<evidence type="ECO:0000259" key="2">
    <source>
        <dbReference type="Pfam" id="PF13690"/>
    </source>
</evidence>
<dbReference type="Proteomes" id="UP000190625">
    <property type="component" value="Unassembled WGS sequence"/>
</dbReference>
<feature type="domain" description="Chemotaxis phosphatase CheX-like" evidence="2">
    <location>
        <begin position="45"/>
        <end position="136"/>
    </location>
</feature>